<dbReference type="PROSITE" id="PS51007">
    <property type="entry name" value="CYTC"/>
    <property type="match status" value="1"/>
</dbReference>
<keyword evidence="10 14" id="KW-0408">Iron</keyword>
<dbReference type="EMBL" id="JPRH01000007">
    <property type="protein sequence ID" value="KFF11341.1"/>
    <property type="molecule type" value="Genomic_DNA"/>
</dbReference>
<evidence type="ECO:0000256" key="1">
    <source>
        <dbReference type="ARBA" id="ARBA00004418"/>
    </source>
</evidence>
<feature type="binding site" description="covalent" evidence="13">
    <location>
        <position position="252"/>
    </location>
    <ligand>
        <name>heme c</name>
        <dbReference type="ChEBI" id="CHEBI:61717"/>
        <label>2</label>
    </ligand>
</feature>
<feature type="binding site" description="covalent" evidence="13">
    <location>
        <position position="255"/>
    </location>
    <ligand>
        <name>heme c</name>
        <dbReference type="ChEBI" id="CHEBI:61717"/>
        <label>2</label>
    </ligand>
</feature>
<keyword evidence="6" id="KW-0732">Signal</keyword>
<comment type="PTM">
    <text evidence="13">Binds 2 heme groups per subunit.</text>
</comment>
<dbReference type="STRING" id="445961.IW15_16485"/>
<dbReference type="GO" id="GO:0020037">
    <property type="term" value="F:heme binding"/>
    <property type="evidence" value="ECO:0007669"/>
    <property type="project" value="InterPro"/>
</dbReference>
<feature type="binding site" description="axial binding residue" evidence="14">
    <location>
        <position position="127"/>
    </location>
    <ligand>
        <name>heme c</name>
        <dbReference type="ChEBI" id="CHEBI:61717"/>
        <label>1</label>
    </ligand>
    <ligandPart>
        <name>Fe</name>
        <dbReference type="ChEBI" id="CHEBI:18248"/>
    </ligandPart>
</feature>
<comment type="cofactor">
    <cofactor evidence="13">
        <name>heme</name>
        <dbReference type="ChEBI" id="CHEBI:30413"/>
    </cofactor>
    <text evidence="13">Binds 2 heme groups.</text>
</comment>
<comment type="pathway">
    <text evidence="2">One-carbon metabolism; methylamine degradation.</text>
</comment>
<dbReference type="InterPro" id="IPR004852">
    <property type="entry name" value="Di-haem_cyt_c_peroxidsae"/>
</dbReference>
<dbReference type="GO" id="GO:0004130">
    <property type="term" value="F:cytochrome-c peroxidase activity"/>
    <property type="evidence" value="ECO:0007669"/>
    <property type="project" value="TreeGrafter"/>
</dbReference>
<dbReference type="InterPro" id="IPR009056">
    <property type="entry name" value="Cyt_c-like_dom"/>
</dbReference>
<dbReference type="InterPro" id="IPR036909">
    <property type="entry name" value="Cyt_c-like_dom_sf"/>
</dbReference>
<dbReference type="SUPFAM" id="SSF46626">
    <property type="entry name" value="Cytochrome c"/>
    <property type="match status" value="2"/>
</dbReference>
<dbReference type="GO" id="GO:0046872">
    <property type="term" value="F:metal ion binding"/>
    <property type="evidence" value="ECO:0007669"/>
    <property type="project" value="UniProtKB-KW"/>
</dbReference>
<reference evidence="16 17" key="1">
    <citation type="submission" date="2014-07" db="EMBL/GenBank/DDBJ databases">
        <title>Genome of Chryseobacterium soli DSM 19298.</title>
        <authorList>
            <person name="Stropko S.J."/>
            <person name="Pipes S.E."/>
            <person name="Newman J."/>
        </authorList>
    </citation>
    <scope>NUCLEOTIDE SEQUENCE [LARGE SCALE GENOMIC DNA]</scope>
    <source>
        <strain evidence="16 17">DSM 19298</strain>
    </source>
</reference>
<feature type="binding site" description="axial binding residue" evidence="14">
    <location>
        <position position="111"/>
    </location>
    <ligand>
        <name>heme c</name>
        <dbReference type="ChEBI" id="CHEBI:61717"/>
        <label>1</label>
    </ligand>
    <ligandPart>
        <name>Fe</name>
        <dbReference type="ChEBI" id="CHEBI:18248"/>
    </ligandPart>
</feature>
<evidence type="ECO:0000256" key="4">
    <source>
        <dbReference type="ARBA" id="ARBA00022617"/>
    </source>
</evidence>
<dbReference type="Proteomes" id="UP000028705">
    <property type="component" value="Unassembled WGS sequence"/>
</dbReference>
<dbReference type="eggNOG" id="COG1858">
    <property type="taxonomic scope" value="Bacteria"/>
</dbReference>
<comment type="caution">
    <text evidence="16">The sequence shown here is derived from an EMBL/GenBank/DDBJ whole genome shotgun (WGS) entry which is preliminary data.</text>
</comment>
<feature type="binding site" description="covalent" evidence="13">
    <location>
        <position position="110"/>
    </location>
    <ligand>
        <name>heme c</name>
        <dbReference type="ChEBI" id="CHEBI:61717"/>
        <label>1</label>
    </ligand>
</feature>
<organism evidence="16 17">
    <name type="scientific">Chryseobacterium soli</name>
    <dbReference type="NCBI Taxonomy" id="445961"/>
    <lineage>
        <taxon>Bacteria</taxon>
        <taxon>Pseudomonadati</taxon>
        <taxon>Bacteroidota</taxon>
        <taxon>Flavobacteriia</taxon>
        <taxon>Flavobacteriales</taxon>
        <taxon>Weeksellaceae</taxon>
        <taxon>Chryseobacterium group</taxon>
        <taxon>Chryseobacterium</taxon>
    </lineage>
</organism>
<keyword evidence="17" id="KW-1185">Reference proteome</keyword>
<evidence type="ECO:0000256" key="9">
    <source>
        <dbReference type="ARBA" id="ARBA00023002"/>
    </source>
</evidence>
<evidence type="ECO:0000256" key="11">
    <source>
        <dbReference type="ARBA" id="ARBA00058991"/>
    </source>
</evidence>
<evidence type="ECO:0000256" key="8">
    <source>
        <dbReference type="ARBA" id="ARBA00022982"/>
    </source>
</evidence>
<feature type="domain" description="Cytochrome c" evidence="15">
    <location>
        <begin position="237"/>
        <end position="375"/>
    </location>
</feature>
<keyword evidence="8" id="KW-0249">Electron transport</keyword>
<dbReference type="Pfam" id="PF03150">
    <property type="entry name" value="CCP_MauG"/>
    <property type="match status" value="1"/>
</dbReference>
<dbReference type="InterPro" id="IPR051395">
    <property type="entry name" value="Cytochrome_c_Peroxidase/MauG"/>
</dbReference>
<feature type="binding site" description="covalent" evidence="13">
    <location>
        <position position="107"/>
    </location>
    <ligand>
        <name>heme c</name>
        <dbReference type="ChEBI" id="CHEBI:61717"/>
        <label>1</label>
    </ligand>
</feature>
<comment type="subcellular location">
    <subcellularLocation>
        <location evidence="1">Periplasm</location>
    </subcellularLocation>
</comment>
<evidence type="ECO:0000313" key="17">
    <source>
        <dbReference type="Proteomes" id="UP000028705"/>
    </source>
</evidence>
<comment type="function">
    <text evidence="11">Involved in methylamine metabolism. Essential for the maturation of the beta subunit of MADH, presumably via a step in the biosynthesis of tryptophan tryptophylquinone (TTQ), the cofactor of MADH.</text>
</comment>
<keyword evidence="7" id="KW-0574">Periplasm</keyword>
<dbReference type="AlphaFoldDB" id="A0A086A3S7"/>
<proteinExistence type="predicted"/>
<dbReference type="InterPro" id="IPR026259">
    <property type="entry name" value="MauG/Cytc_peroxidase"/>
</dbReference>
<dbReference type="RefSeq" id="WP_034713333.1">
    <property type="nucleotide sequence ID" value="NZ_JPRH01000007.1"/>
</dbReference>
<keyword evidence="16" id="KW-0575">Peroxidase</keyword>
<evidence type="ECO:0000256" key="10">
    <source>
        <dbReference type="ARBA" id="ARBA00023004"/>
    </source>
</evidence>
<dbReference type="Gene3D" id="1.10.760.10">
    <property type="entry name" value="Cytochrome c-like domain"/>
    <property type="match status" value="2"/>
</dbReference>
<dbReference type="PANTHER" id="PTHR30600:SF10">
    <property type="entry name" value="BLL6722 PROTEIN"/>
    <property type="match status" value="1"/>
</dbReference>
<evidence type="ECO:0000256" key="5">
    <source>
        <dbReference type="ARBA" id="ARBA00022723"/>
    </source>
</evidence>
<dbReference type="GO" id="GO:0009055">
    <property type="term" value="F:electron transfer activity"/>
    <property type="evidence" value="ECO:0007669"/>
    <property type="project" value="InterPro"/>
</dbReference>
<keyword evidence="5 14" id="KW-0479">Metal-binding</keyword>
<evidence type="ECO:0000256" key="12">
    <source>
        <dbReference type="ARBA" id="ARBA00073576"/>
    </source>
</evidence>
<name>A0A086A3S7_9FLAO</name>
<dbReference type="PIRSF" id="PIRSF000294">
    <property type="entry name" value="Cytochrome-c_peroxidase"/>
    <property type="match status" value="1"/>
</dbReference>
<evidence type="ECO:0000256" key="2">
    <source>
        <dbReference type="ARBA" id="ARBA00004856"/>
    </source>
</evidence>
<gene>
    <name evidence="16" type="ORF">IW15_16485</name>
</gene>
<evidence type="ECO:0000313" key="16">
    <source>
        <dbReference type="EMBL" id="KFF11341.1"/>
    </source>
</evidence>
<keyword evidence="4 13" id="KW-0349">Heme</keyword>
<dbReference type="GO" id="GO:0042597">
    <property type="term" value="C:periplasmic space"/>
    <property type="evidence" value="ECO:0007669"/>
    <property type="project" value="UniProtKB-SubCell"/>
</dbReference>
<dbReference type="FunFam" id="1.10.760.10:FF:000019">
    <property type="entry name" value="Di-heme cytochrome C peroxidase"/>
    <property type="match status" value="1"/>
</dbReference>
<protein>
    <recommendedName>
        <fullName evidence="12">Methylamine utilization protein MauG</fullName>
    </recommendedName>
</protein>
<evidence type="ECO:0000256" key="14">
    <source>
        <dbReference type="PIRSR" id="PIRSR000294-2"/>
    </source>
</evidence>
<dbReference type="PANTHER" id="PTHR30600">
    <property type="entry name" value="CYTOCHROME C PEROXIDASE-RELATED"/>
    <property type="match status" value="1"/>
</dbReference>
<feature type="binding site" description="axial binding residue" evidence="14">
    <location>
        <position position="256"/>
    </location>
    <ligand>
        <name>heme c</name>
        <dbReference type="ChEBI" id="CHEBI:61717"/>
        <label>2</label>
    </ligand>
    <ligandPart>
        <name>Fe</name>
        <dbReference type="ChEBI" id="CHEBI:18248"/>
    </ligandPart>
</feature>
<sequence>MKNILSWVLVVLIMVFLLNNCFSSKVQKDITQKASFIAELRKLYASGDTSKWPKPLVDPEAKPYFSEIGHLPEVQFPADNPYSSEKALLGKTLFFDPRLSGSNQIACASCHDPELGWTDNRALSYGHDRQLGTRNSMTILNAAYATSLFWDGRAGSLEEQSHMPIQDQREMNGHIEIAAGKIAKIKGYESLFEKAFGSKTVTKERIAQAIATFERTVKSPPTKFDEFIDGKIDRYSDDEVMGLHIFRTKANCISCHNSGYFSDSRFENIGTSLLGSPQEDLGRYLVTKNPEDAGKFRVPSLREVTKTGPWMHNGSMVSLAEVIQLYNKGNPEPSPYRSTVHDGITLTSHKSEIVRLLELTDEEMRQLEAFLGTLSTKTQRLIPPPIPQ</sequence>
<evidence type="ECO:0000259" key="15">
    <source>
        <dbReference type="PROSITE" id="PS51007"/>
    </source>
</evidence>
<evidence type="ECO:0000256" key="3">
    <source>
        <dbReference type="ARBA" id="ARBA00022448"/>
    </source>
</evidence>
<evidence type="ECO:0000256" key="6">
    <source>
        <dbReference type="ARBA" id="ARBA00022729"/>
    </source>
</evidence>
<keyword evidence="3" id="KW-0813">Transport</keyword>
<evidence type="ECO:0000256" key="13">
    <source>
        <dbReference type="PIRSR" id="PIRSR000294-1"/>
    </source>
</evidence>
<accession>A0A086A3S7</accession>
<evidence type="ECO:0000256" key="7">
    <source>
        <dbReference type="ARBA" id="ARBA00022764"/>
    </source>
</evidence>
<keyword evidence="9" id="KW-0560">Oxidoreductase</keyword>